<dbReference type="AlphaFoldDB" id="A0A1F4USC7"/>
<dbReference type="EMBL" id="MEVA01000001">
    <property type="protein sequence ID" value="OGC47881.1"/>
    <property type="molecule type" value="Genomic_DNA"/>
</dbReference>
<evidence type="ECO:0000313" key="1">
    <source>
        <dbReference type="EMBL" id="OGC47881.1"/>
    </source>
</evidence>
<evidence type="ECO:0000313" key="2">
    <source>
        <dbReference type="Proteomes" id="UP000176608"/>
    </source>
</evidence>
<proteinExistence type="predicted"/>
<organism evidence="1 2">
    <name type="scientific">candidate division WWE3 bacterium RIFCSPHIGHO2_01_FULL_42_13</name>
    <dbReference type="NCBI Taxonomy" id="1802617"/>
    <lineage>
        <taxon>Bacteria</taxon>
        <taxon>Katanobacteria</taxon>
    </lineage>
</organism>
<sequence length="78" mass="8390">MEEIMPRFVGKITALGSVETLVLAAVYFVEGATCAIGTDPKAPTMQIHEPGADLKVLLEKIFKEPGVTEIEISGKVFI</sequence>
<accession>A0A1F4USC7</accession>
<comment type="caution">
    <text evidence="1">The sequence shown here is derived from an EMBL/GenBank/DDBJ whole genome shotgun (WGS) entry which is preliminary data.</text>
</comment>
<name>A0A1F4USC7_UNCKA</name>
<protein>
    <submittedName>
        <fullName evidence="1">Uncharacterized protein</fullName>
    </submittedName>
</protein>
<dbReference type="Proteomes" id="UP000176608">
    <property type="component" value="Unassembled WGS sequence"/>
</dbReference>
<reference evidence="1 2" key="1">
    <citation type="journal article" date="2016" name="Nat. Commun.">
        <title>Thousands of microbial genomes shed light on interconnected biogeochemical processes in an aquifer system.</title>
        <authorList>
            <person name="Anantharaman K."/>
            <person name="Brown C.T."/>
            <person name="Hug L.A."/>
            <person name="Sharon I."/>
            <person name="Castelle C.J."/>
            <person name="Probst A.J."/>
            <person name="Thomas B.C."/>
            <person name="Singh A."/>
            <person name="Wilkins M.J."/>
            <person name="Karaoz U."/>
            <person name="Brodie E.L."/>
            <person name="Williams K.H."/>
            <person name="Hubbard S.S."/>
            <person name="Banfield J.F."/>
        </authorList>
    </citation>
    <scope>NUCLEOTIDE SEQUENCE [LARGE SCALE GENOMIC DNA]</scope>
</reference>
<gene>
    <name evidence="1" type="ORF">A2886_01315</name>
</gene>
<dbReference type="STRING" id="1802617.A2886_01315"/>